<evidence type="ECO:0000256" key="3">
    <source>
        <dbReference type="ARBA" id="ARBA00022989"/>
    </source>
</evidence>
<name>A0A7G9YNG0_9EURY</name>
<feature type="domain" description="Sodium/calcium exchanger membrane region" evidence="6">
    <location>
        <begin position="5"/>
        <end position="141"/>
    </location>
</feature>
<feature type="transmembrane region" description="Helical" evidence="5">
    <location>
        <begin position="262"/>
        <end position="280"/>
    </location>
</feature>
<gene>
    <name evidence="7" type="ORF">HIGBABBE_00017</name>
</gene>
<sequence length="309" mass="33015">MLMELLILISSAVFLAYSSDWFTGGASRLAKAVGVSEFLIGVTVVAIGTSLPEIVVSVYSAITGNPELAAGNVVGSNITNVALVLGAACIISPIVIDRSIYHDVKIHVLVLAIVSCYFLYAGRIARVEGLLLVMMYGWYIWDGYTRHRSTHPVPEIRGNRKDLVRSLGQTIAGGLGVFVACNFLVDAAVDIASELGLSTTVIGLTLVALGTSLPELAVSIAAARKRWGMMVLGNVIGSNIANILLALGIGAGFRTIPLEDAIVDNVVLMVFLAMAMVIFVRYRGVFDRRVGILFIMVYVAFIAMIFMAD</sequence>
<feature type="transmembrane region" description="Helical" evidence="5">
    <location>
        <begin position="167"/>
        <end position="189"/>
    </location>
</feature>
<evidence type="ECO:0000256" key="4">
    <source>
        <dbReference type="ARBA" id="ARBA00023136"/>
    </source>
</evidence>
<dbReference type="GO" id="GO:0005262">
    <property type="term" value="F:calcium channel activity"/>
    <property type="evidence" value="ECO:0007669"/>
    <property type="project" value="TreeGrafter"/>
</dbReference>
<feature type="transmembrane region" description="Helical" evidence="5">
    <location>
        <begin position="74"/>
        <end position="94"/>
    </location>
</feature>
<dbReference type="Pfam" id="PF01699">
    <property type="entry name" value="Na_Ca_ex"/>
    <property type="match status" value="2"/>
</dbReference>
<dbReference type="EMBL" id="MT631382">
    <property type="protein sequence ID" value="QNO49544.1"/>
    <property type="molecule type" value="Genomic_DNA"/>
</dbReference>
<evidence type="ECO:0000256" key="1">
    <source>
        <dbReference type="ARBA" id="ARBA00004141"/>
    </source>
</evidence>
<organism evidence="7">
    <name type="scientific">Candidatus Methanogaster sp. ANME-2c ERB4</name>
    <dbReference type="NCBI Taxonomy" id="2759911"/>
    <lineage>
        <taxon>Archaea</taxon>
        <taxon>Methanobacteriati</taxon>
        <taxon>Methanobacteriota</taxon>
        <taxon>Stenosarchaea group</taxon>
        <taxon>Methanomicrobia</taxon>
        <taxon>Methanosarcinales</taxon>
        <taxon>ANME-2 cluster</taxon>
        <taxon>Candidatus Methanogasteraceae</taxon>
        <taxon>Candidatus Methanogaster</taxon>
    </lineage>
</organism>
<protein>
    <submittedName>
        <fullName evidence="7">Putative membrane protein</fullName>
    </submittedName>
</protein>
<dbReference type="PANTHER" id="PTHR10846">
    <property type="entry name" value="SODIUM/POTASSIUM/CALCIUM EXCHANGER"/>
    <property type="match status" value="1"/>
</dbReference>
<feature type="transmembrane region" description="Helical" evidence="5">
    <location>
        <begin position="235"/>
        <end position="256"/>
    </location>
</feature>
<dbReference type="GO" id="GO:0008273">
    <property type="term" value="F:calcium, potassium:sodium antiporter activity"/>
    <property type="evidence" value="ECO:0007669"/>
    <property type="project" value="TreeGrafter"/>
</dbReference>
<dbReference type="GO" id="GO:0006874">
    <property type="term" value="P:intracellular calcium ion homeostasis"/>
    <property type="evidence" value="ECO:0007669"/>
    <property type="project" value="TreeGrafter"/>
</dbReference>
<feature type="transmembrane region" description="Helical" evidence="5">
    <location>
        <begin position="38"/>
        <end position="62"/>
    </location>
</feature>
<keyword evidence="3 5" id="KW-1133">Transmembrane helix</keyword>
<feature type="transmembrane region" description="Helical" evidence="5">
    <location>
        <begin position="292"/>
        <end position="308"/>
    </location>
</feature>
<feature type="transmembrane region" description="Helical" evidence="5">
    <location>
        <begin position="201"/>
        <end position="223"/>
    </location>
</feature>
<comment type="subcellular location">
    <subcellularLocation>
        <location evidence="1">Membrane</location>
        <topology evidence="1">Multi-pass membrane protein</topology>
    </subcellularLocation>
</comment>
<dbReference type="NCBIfam" id="TIGR00367">
    <property type="entry name" value="calcium/sodium antiporter"/>
    <property type="match status" value="1"/>
</dbReference>
<keyword evidence="4 5" id="KW-0472">Membrane</keyword>
<dbReference type="AlphaFoldDB" id="A0A7G9YNG0"/>
<dbReference type="GO" id="GO:0005886">
    <property type="term" value="C:plasma membrane"/>
    <property type="evidence" value="ECO:0007669"/>
    <property type="project" value="TreeGrafter"/>
</dbReference>
<dbReference type="InterPro" id="IPR004481">
    <property type="entry name" value="K/Na/Ca-exchanger"/>
</dbReference>
<proteinExistence type="predicted"/>
<keyword evidence="2 5" id="KW-0812">Transmembrane</keyword>
<feature type="domain" description="Sodium/calcium exchanger membrane region" evidence="6">
    <location>
        <begin position="167"/>
        <end position="306"/>
    </location>
</feature>
<evidence type="ECO:0000259" key="6">
    <source>
        <dbReference type="Pfam" id="PF01699"/>
    </source>
</evidence>
<accession>A0A7G9YNG0</accession>
<dbReference type="InterPro" id="IPR044880">
    <property type="entry name" value="NCX_ion-bd_dom_sf"/>
</dbReference>
<reference evidence="7" key="1">
    <citation type="submission" date="2020-06" db="EMBL/GenBank/DDBJ databases">
        <title>Unique genomic features of the anaerobic methanotrophic archaea.</title>
        <authorList>
            <person name="Chadwick G.L."/>
            <person name="Skennerton C.T."/>
            <person name="Laso-Perez R."/>
            <person name="Leu A.O."/>
            <person name="Speth D.R."/>
            <person name="Yu H."/>
            <person name="Morgan-Lang C."/>
            <person name="Hatzenpichler R."/>
            <person name="Goudeau D."/>
            <person name="Malmstrom R."/>
            <person name="Brazelton W.J."/>
            <person name="Woyke T."/>
            <person name="Hallam S.J."/>
            <person name="Tyson G.W."/>
            <person name="Wegener G."/>
            <person name="Boetius A."/>
            <person name="Orphan V."/>
        </authorList>
    </citation>
    <scope>NUCLEOTIDE SEQUENCE</scope>
</reference>
<evidence type="ECO:0000256" key="2">
    <source>
        <dbReference type="ARBA" id="ARBA00022692"/>
    </source>
</evidence>
<evidence type="ECO:0000313" key="7">
    <source>
        <dbReference type="EMBL" id="QNO49544.1"/>
    </source>
</evidence>
<dbReference type="Gene3D" id="1.20.1420.30">
    <property type="entry name" value="NCX, central ion-binding region"/>
    <property type="match status" value="1"/>
</dbReference>
<evidence type="ECO:0000256" key="5">
    <source>
        <dbReference type="SAM" id="Phobius"/>
    </source>
</evidence>
<feature type="transmembrane region" description="Helical" evidence="5">
    <location>
        <begin position="106"/>
        <end position="125"/>
    </location>
</feature>
<dbReference type="PANTHER" id="PTHR10846:SF8">
    <property type="entry name" value="INNER MEMBRANE PROTEIN YRBG"/>
    <property type="match status" value="1"/>
</dbReference>
<dbReference type="InterPro" id="IPR004837">
    <property type="entry name" value="NaCa_Exmemb"/>
</dbReference>